<dbReference type="InterPro" id="IPR011011">
    <property type="entry name" value="Znf_FYVE_PHD"/>
</dbReference>
<protein>
    <recommendedName>
        <fullName evidence="4">Chromo domain-containing protein</fullName>
    </recommendedName>
</protein>
<reference evidence="6" key="2">
    <citation type="submission" date="2015-01" db="EMBL/GenBank/DDBJ databases">
        <title>Evolutionary Origins and Diversification of the Mycorrhizal Mutualists.</title>
        <authorList>
            <consortium name="DOE Joint Genome Institute"/>
            <consortium name="Mycorrhizal Genomics Consortium"/>
            <person name="Kohler A."/>
            <person name="Kuo A."/>
            <person name="Nagy L.G."/>
            <person name="Floudas D."/>
            <person name="Copeland A."/>
            <person name="Barry K.W."/>
            <person name="Cichocki N."/>
            <person name="Veneault-Fourrey C."/>
            <person name="LaButti K."/>
            <person name="Lindquist E.A."/>
            <person name="Lipzen A."/>
            <person name="Lundell T."/>
            <person name="Morin E."/>
            <person name="Murat C."/>
            <person name="Riley R."/>
            <person name="Ohm R."/>
            <person name="Sun H."/>
            <person name="Tunlid A."/>
            <person name="Henrissat B."/>
            <person name="Grigoriev I.V."/>
            <person name="Hibbett D.S."/>
            <person name="Martin F."/>
        </authorList>
    </citation>
    <scope>NUCLEOTIDE SEQUENCE [LARGE SCALE GENOMIC DNA]</scope>
    <source>
        <strain evidence="6">Ve08.2h10</strain>
    </source>
</reference>
<gene>
    <name evidence="5" type="ORF">PAXRUDRAFT_153895</name>
</gene>
<dbReference type="InParanoid" id="A0A0D0DKU0"/>
<dbReference type="InterPro" id="IPR013083">
    <property type="entry name" value="Znf_RING/FYVE/PHD"/>
</dbReference>
<dbReference type="AlphaFoldDB" id="A0A0D0DKU0"/>
<dbReference type="OrthoDB" id="436852at2759"/>
<dbReference type="EMBL" id="KN825636">
    <property type="protein sequence ID" value="KIK82349.1"/>
    <property type="molecule type" value="Genomic_DNA"/>
</dbReference>
<evidence type="ECO:0000313" key="5">
    <source>
        <dbReference type="EMBL" id="KIK82349.1"/>
    </source>
</evidence>
<organism evidence="5 6">
    <name type="scientific">Paxillus rubicundulus Ve08.2h10</name>
    <dbReference type="NCBI Taxonomy" id="930991"/>
    <lineage>
        <taxon>Eukaryota</taxon>
        <taxon>Fungi</taxon>
        <taxon>Dikarya</taxon>
        <taxon>Basidiomycota</taxon>
        <taxon>Agaricomycotina</taxon>
        <taxon>Agaricomycetes</taxon>
        <taxon>Agaricomycetidae</taxon>
        <taxon>Boletales</taxon>
        <taxon>Paxilineae</taxon>
        <taxon>Paxillaceae</taxon>
        <taxon>Paxillus</taxon>
    </lineage>
</organism>
<dbReference type="InterPro" id="IPR016197">
    <property type="entry name" value="Chromo-like_dom_sf"/>
</dbReference>
<dbReference type="Proteomes" id="UP000054538">
    <property type="component" value="Unassembled WGS sequence"/>
</dbReference>
<reference evidence="5 6" key="1">
    <citation type="submission" date="2014-04" db="EMBL/GenBank/DDBJ databases">
        <authorList>
            <consortium name="DOE Joint Genome Institute"/>
            <person name="Kuo A."/>
            <person name="Kohler A."/>
            <person name="Jargeat P."/>
            <person name="Nagy L.G."/>
            <person name="Floudas D."/>
            <person name="Copeland A."/>
            <person name="Barry K.W."/>
            <person name="Cichocki N."/>
            <person name="Veneault-Fourrey C."/>
            <person name="LaButti K."/>
            <person name="Lindquist E.A."/>
            <person name="Lipzen A."/>
            <person name="Lundell T."/>
            <person name="Morin E."/>
            <person name="Murat C."/>
            <person name="Sun H."/>
            <person name="Tunlid A."/>
            <person name="Henrissat B."/>
            <person name="Grigoriev I.V."/>
            <person name="Hibbett D.S."/>
            <person name="Martin F."/>
            <person name="Nordberg H.P."/>
            <person name="Cantor M.N."/>
            <person name="Hua S.X."/>
        </authorList>
    </citation>
    <scope>NUCLEOTIDE SEQUENCE [LARGE SCALE GENOMIC DNA]</scope>
    <source>
        <strain evidence="5 6">Ve08.2h10</strain>
    </source>
</reference>
<dbReference type="Pfam" id="PF00385">
    <property type="entry name" value="Chromo"/>
    <property type="match status" value="1"/>
</dbReference>
<evidence type="ECO:0000256" key="3">
    <source>
        <dbReference type="ARBA" id="ARBA00022833"/>
    </source>
</evidence>
<dbReference type="SUPFAM" id="SSF57903">
    <property type="entry name" value="FYVE/PHD zinc finger"/>
    <property type="match status" value="1"/>
</dbReference>
<sequence length="139" mass="15813">QFIQCDNCDMWYHYGCVGIEPGDPRPEPWAVFICPTLRKRDDTCMRPDCPQPTEENTDVYFVERLVGRQKTGDASFWWLAKWDGYPMTQSTWITEANVVGDGTRLFETFQADAIKEGIDLSQDIALLSEAVAAGWESHG</sequence>
<dbReference type="HOGENOM" id="CLU_133987_0_0_1"/>
<keyword evidence="2" id="KW-0863">Zinc-finger</keyword>
<dbReference type="Gene3D" id="3.30.40.10">
    <property type="entry name" value="Zinc/RING finger domain, C3HC4 (zinc finger)"/>
    <property type="match status" value="1"/>
</dbReference>
<dbReference type="SUPFAM" id="SSF54160">
    <property type="entry name" value="Chromo domain-like"/>
    <property type="match status" value="1"/>
</dbReference>
<dbReference type="STRING" id="930991.A0A0D0DKU0"/>
<dbReference type="GO" id="GO:0006338">
    <property type="term" value="P:chromatin remodeling"/>
    <property type="evidence" value="ECO:0007669"/>
    <property type="project" value="UniProtKB-ARBA"/>
</dbReference>
<dbReference type="Gene3D" id="2.40.50.40">
    <property type="match status" value="1"/>
</dbReference>
<evidence type="ECO:0000259" key="4">
    <source>
        <dbReference type="PROSITE" id="PS50013"/>
    </source>
</evidence>
<feature type="non-terminal residue" evidence="5">
    <location>
        <position position="1"/>
    </location>
</feature>
<keyword evidence="6" id="KW-1185">Reference proteome</keyword>
<evidence type="ECO:0000256" key="1">
    <source>
        <dbReference type="ARBA" id="ARBA00022723"/>
    </source>
</evidence>
<dbReference type="Pfam" id="PF00628">
    <property type="entry name" value="PHD"/>
    <property type="match status" value="1"/>
</dbReference>
<dbReference type="GO" id="GO:0008270">
    <property type="term" value="F:zinc ion binding"/>
    <property type="evidence" value="ECO:0007669"/>
    <property type="project" value="UniProtKB-KW"/>
</dbReference>
<dbReference type="PROSITE" id="PS50013">
    <property type="entry name" value="CHROMO_2"/>
    <property type="match status" value="1"/>
</dbReference>
<accession>A0A0D0DKU0</accession>
<feature type="domain" description="Chromo" evidence="4">
    <location>
        <begin position="60"/>
        <end position="110"/>
    </location>
</feature>
<evidence type="ECO:0000256" key="2">
    <source>
        <dbReference type="ARBA" id="ARBA00022771"/>
    </source>
</evidence>
<evidence type="ECO:0000313" key="6">
    <source>
        <dbReference type="Proteomes" id="UP000054538"/>
    </source>
</evidence>
<keyword evidence="3" id="KW-0862">Zinc</keyword>
<dbReference type="InterPro" id="IPR000953">
    <property type="entry name" value="Chromo/chromo_shadow_dom"/>
</dbReference>
<keyword evidence="1" id="KW-0479">Metal-binding</keyword>
<dbReference type="InterPro" id="IPR023780">
    <property type="entry name" value="Chromo_domain"/>
</dbReference>
<proteinExistence type="predicted"/>
<name>A0A0D0DKU0_9AGAM</name>
<dbReference type="InterPro" id="IPR019787">
    <property type="entry name" value="Znf_PHD-finger"/>
</dbReference>